<organism evidence="7 8">
    <name type="scientific">Phytophthora cactorum</name>
    <dbReference type="NCBI Taxonomy" id="29920"/>
    <lineage>
        <taxon>Eukaryota</taxon>
        <taxon>Sar</taxon>
        <taxon>Stramenopiles</taxon>
        <taxon>Oomycota</taxon>
        <taxon>Peronosporomycetes</taxon>
        <taxon>Peronosporales</taxon>
        <taxon>Peronosporaceae</taxon>
        <taxon>Phytophthora</taxon>
    </lineage>
</organism>
<dbReference type="Proteomes" id="UP000736787">
    <property type="component" value="Unassembled WGS sequence"/>
</dbReference>
<dbReference type="Proteomes" id="UP000774804">
    <property type="component" value="Unassembled WGS sequence"/>
</dbReference>
<dbReference type="Proteomes" id="UP000697107">
    <property type="component" value="Unassembled WGS sequence"/>
</dbReference>
<dbReference type="EMBL" id="RCMI01000544">
    <property type="protein sequence ID" value="KAG2906238.1"/>
    <property type="molecule type" value="Genomic_DNA"/>
</dbReference>
<dbReference type="EMBL" id="JAENGZ010001061">
    <property type="protein sequence ID" value="KAG6951035.1"/>
    <property type="molecule type" value="Genomic_DNA"/>
</dbReference>
<dbReference type="OrthoDB" id="90382at2759"/>
<protein>
    <submittedName>
        <fullName evidence="7">Uncharacterized protein</fullName>
    </submittedName>
</protein>
<dbReference type="Proteomes" id="UP000251314">
    <property type="component" value="Unassembled WGS sequence"/>
</dbReference>
<dbReference type="EMBL" id="MJFZ01000066">
    <property type="protein sequence ID" value="RAW39449.1"/>
    <property type="molecule type" value="Genomic_DNA"/>
</dbReference>
<evidence type="ECO:0000313" key="2">
    <source>
        <dbReference type="EMBL" id="KAG2906238.1"/>
    </source>
</evidence>
<evidence type="ECO:0000313" key="3">
    <source>
        <dbReference type="EMBL" id="KAG2910307.1"/>
    </source>
</evidence>
<dbReference type="Proteomes" id="UP000735874">
    <property type="component" value="Unassembled WGS sequence"/>
</dbReference>
<evidence type="ECO:0000313" key="1">
    <source>
        <dbReference type="EMBL" id="KAG2850804.1"/>
    </source>
</evidence>
<proteinExistence type="predicted"/>
<reference evidence="5" key="2">
    <citation type="submission" date="2018-05" db="EMBL/GenBank/DDBJ databases">
        <title>Effector identification in a new, highly contiguous assembly of the strawberry crown rot pathogen Phytophthora cactorum.</title>
        <authorList>
            <person name="Armitage A.D."/>
            <person name="Nellist C.F."/>
            <person name="Bates H."/>
            <person name="Vickerstaff R.J."/>
            <person name="Harrison R.J."/>
        </authorList>
    </citation>
    <scope>NUCLEOTIDE SEQUENCE</scope>
    <source>
        <strain evidence="1">15-7</strain>
        <strain evidence="2">4032</strain>
        <strain evidence="3">4040</strain>
        <strain evidence="4">P415</strain>
        <strain evidence="5">P421</strain>
    </source>
</reference>
<evidence type="ECO:0000313" key="8">
    <source>
        <dbReference type="Proteomes" id="UP000251314"/>
    </source>
</evidence>
<dbReference type="AlphaFoldDB" id="A0A329SS42"/>
<name>A0A329SS42_9STRA</name>
<sequence>MRGHTVTLVIYEYGMSIARAQERDEFIEACIRPEQTDRAGATAEISLRDVVERLQAQWGAMFRGDTIVWRMWVTI</sequence>
<dbReference type="VEuPathDB" id="FungiDB:PC110_g4343"/>
<comment type="caution">
    <text evidence="7">The sequence shown here is derived from an EMBL/GenBank/DDBJ whole genome shotgun (WGS) entry which is preliminary data.</text>
</comment>
<evidence type="ECO:0000313" key="5">
    <source>
        <dbReference type="EMBL" id="KAG3212316.1"/>
    </source>
</evidence>
<reference evidence="6" key="3">
    <citation type="submission" date="2021-01" db="EMBL/GenBank/DDBJ databases">
        <title>Phytophthora aleatoria, a newly-described species from Pinus radiata is distinct from Phytophthora cactorum isolates based on comparative genomics.</title>
        <authorList>
            <person name="Mcdougal R."/>
            <person name="Panda P."/>
            <person name="Williams N."/>
            <person name="Studholme D.J."/>
        </authorList>
    </citation>
    <scope>NUCLEOTIDE SEQUENCE</scope>
    <source>
        <strain evidence="6">NZFS 3830</strain>
    </source>
</reference>
<evidence type="ECO:0000313" key="4">
    <source>
        <dbReference type="EMBL" id="KAG2968660.1"/>
    </source>
</evidence>
<dbReference type="EMBL" id="RCMV01000851">
    <property type="protein sequence ID" value="KAG3212316.1"/>
    <property type="molecule type" value="Genomic_DNA"/>
</dbReference>
<keyword evidence="8" id="KW-1185">Reference proteome</keyword>
<reference evidence="7 8" key="1">
    <citation type="submission" date="2018-01" db="EMBL/GenBank/DDBJ databases">
        <title>Draft genome of the strawberry crown rot pathogen Phytophthora cactorum.</title>
        <authorList>
            <person name="Armitage A.D."/>
            <person name="Lysoe E."/>
            <person name="Nellist C.F."/>
            <person name="Harrison R.J."/>
            <person name="Brurberg M.B."/>
        </authorList>
    </citation>
    <scope>NUCLEOTIDE SEQUENCE [LARGE SCALE GENOMIC DNA]</scope>
    <source>
        <strain evidence="7 8">10300</strain>
    </source>
</reference>
<dbReference type="EMBL" id="RCML01000844">
    <property type="protein sequence ID" value="KAG2968660.1"/>
    <property type="molecule type" value="Genomic_DNA"/>
</dbReference>
<accession>A0A329SS42</accession>
<evidence type="ECO:0000313" key="7">
    <source>
        <dbReference type="EMBL" id="RAW39449.1"/>
    </source>
</evidence>
<gene>
    <name evidence="6" type="ORF">JG687_00013857</name>
    <name evidence="7" type="ORF">PC110_g4343</name>
    <name evidence="1" type="ORF">PC113_g16456</name>
    <name evidence="2" type="ORF">PC115_g14339</name>
    <name evidence="3" type="ORF">PC117_g19445</name>
    <name evidence="4" type="ORF">PC118_g17885</name>
    <name evidence="5" type="ORF">PC129_g16721</name>
</gene>
<dbReference type="EMBL" id="RCMK01000845">
    <property type="protein sequence ID" value="KAG2910307.1"/>
    <property type="molecule type" value="Genomic_DNA"/>
</dbReference>
<dbReference type="Proteomes" id="UP000688947">
    <property type="component" value="Unassembled WGS sequence"/>
</dbReference>
<dbReference type="EMBL" id="RCMG01000654">
    <property type="protein sequence ID" value="KAG2850804.1"/>
    <property type="molecule type" value="Genomic_DNA"/>
</dbReference>
<dbReference type="STRING" id="29920.A0A329SS42"/>
<evidence type="ECO:0000313" key="6">
    <source>
        <dbReference type="EMBL" id="KAG6951035.1"/>
    </source>
</evidence>
<dbReference type="Proteomes" id="UP000760860">
    <property type="component" value="Unassembled WGS sequence"/>
</dbReference>